<reference evidence="1 2" key="1">
    <citation type="submission" date="2020-11" db="EMBL/GenBank/DDBJ databases">
        <title>Pseudonocardia abyssalis sp. nov. and Pseudonocardia oceani sp. nov., description and phylogenomic analysis of two novel actinomycetes isolated from the deep Southern Ocean.</title>
        <authorList>
            <person name="Parra J."/>
        </authorList>
    </citation>
    <scope>NUCLEOTIDE SEQUENCE [LARGE SCALE GENOMIC DNA]</scope>
    <source>
        <strain evidence="2">KRD185</strain>
    </source>
</reference>
<protein>
    <submittedName>
        <fullName evidence="1">Uncharacterized protein</fullName>
    </submittedName>
</protein>
<dbReference type="EMBL" id="JADQDF010000002">
    <property type="protein sequence ID" value="MBW0132515.1"/>
    <property type="molecule type" value="Genomic_DNA"/>
</dbReference>
<keyword evidence="2" id="KW-1185">Reference proteome</keyword>
<comment type="caution">
    <text evidence="1">The sequence shown here is derived from an EMBL/GenBank/DDBJ whole genome shotgun (WGS) entry which is preliminary data.</text>
</comment>
<proteinExistence type="predicted"/>
<gene>
    <name evidence="1" type="ORF">I4I82_33250</name>
</gene>
<organism evidence="1 2">
    <name type="scientific">Pseudonocardia oceani</name>
    <dbReference type="NCBI Taxonomy" id="2792013"/>
    <lineage>
        <taxon>Bacteria</taxon>
        <taxon>Bacillati</taxon>
        <taxon>Actinomycetota</taxon>
        <taxon>Actinomycetes</taxon>
        <taxon>Pseudonocardiales</taxon>
        <taxon>Pseudonocardiaceae</taxon>
        <taxon>Pseudonocardia</taxon>
    </lineage>
</organism>
<evidence type="ECO:0000313" key="2">
    <source>
        <dbReference type="Proteomes" id="UP000694300"/>
    </source>
</evidence>
<evidence type="ECO:0000313" key="1">
    <source>
        <dbReference type="EMBL" id="MBW0132515.1"/>
    </source>
</evidence>
<dbReference type="Pfam" id="PF20060">
    <property type="entry name" value="DUF6459"/>
    <property type="match status" value="1"/>
</dbReference>
<accession>A0ABS6UJU2</accession>
<name>A0ABS6UJU2_9PSEU</name>
<dbReference type="InterPro" id="IPR045596">
    <property type="entry name" value="DUF6459"/>
</dbReference>
<sequence length="159" mass="17234">MAPSTSDTPQARPVLRRVAYEPPAERFIEREPVAVPAVGSPTPAGAVPVEPVVDEATRVRLTRLVVVLLELLDGRRPAAAAAALGSPQVARYLTSFSRRRVVSASRALSVRIYQPRPGSAEVAAVCVIDRAFRAVALRAERDEHPFDGHAWRVTALRVL</sequence>
<dbReference type="Proteomes" id="UP000694300">
    <property type="component" value="Unassembled WGS sequence"/>
</dbReference>
<dbReference type="RefSeq" id="WP_218589613.1">
    <property type="nucleotide sequence ID" value="NZ_JADQDE010000611.1"/>
</dbReference>